<feature type="compositionally biased region" description="Polar residues" evidence="1">
    <location>
        <begin position="211"/>
        <end position="221"/>
    </location>
</feature>
<protein>
    <recommendedName>
        <fullName evidence="4">Peptidase metallopeptidase domain-containing protein</fullName>
    </recommendedName>
</protein>
<keyword evidence="3" id="KW-1185">Reference proteome</keyword>
<evidence type="ECO:0000313" key="3">
    <source>
        <dbReference type="Proteomes" id="UP001366166"/>
    </source>
</evidence>
<dbReference type="KEGG" id="dmp:FAK_10870"/>
<feature type="region of interest" description="Disordered" evidence="1">
    <location>
        <begin position="194"/>
        <end position="221"/>
    </location>
</feature>
<dbReference type="SUPFAM" id="SSF55486">
    <property type="entry name" value="Metalloproteases ('zincins'), catalytic domain"/>
    <property type="match status" value="1"/>
</dbReference>
<sequence length="221" mass="23004">MPPMIPRRVTLPLLVILLSLLVSCGGGGGGGDGGGFTKADYQFLYTYNAVNLDGHTIRWPSLPIGVSSGGVPGVPVAFDRWNSATGGAVGFNYAGNSITVAYSDTTSYCGVTTIRWSSAGRILSAKVSVARDQSGCLGGLSDTLTHEAGHALGFLGHDASGLMNPQGGQPISDQESRFMRLLYSLAPGTDISDKLAKSRTSGASYDKSGTRVHSMTINRSK</sequence>
<dbReference type="PROSITE" id="PS51257">
    <property type="entry name" value="PROKAR_LIPOPROTEIN"/>
    <property type="match status" value="1"/>
</dbReference>
<organism evidence="2 3">
    <name type="scientific">Desulfoferula mesophila</name>
    <dbReference type="NCBI Taxonomy" id="3058419"/>
    <lineage>
        <taxon>Bacteria</taxon>
        <taxon>Pseudomonadati</taxon>
        <taxon>Thermodesulfobacteriota</taxon>
        <taxon>Desulfarculia</taxon>
        <taxon>Desulfarculales</taxon>
        <taxon>Desulfarculaceae</taxon>
        <taxon>Desulfoferula</taxon>
    </lineage>
</organism>
<evidence type="ECO:0000256" key="1">
    <source>
        <dbReference type="SAM" id="MobiDB-lite"/>
    </source>
</evidence>
<dbReference type="Proteomes" id="UP001366166">
    <property type="component" value="Chromosome"/>
</dbReference>
<proteinExistence type="predicted"/>
<dbReference type="RefSeq" id="WP_338605748.1">
    <property type="nucleotide sequence ID" value="NZ_AP028679.1"/>
</dbReference>
<reference evidence="3" key="1">
    <citation type="journal article" date="2023" name="Arch. Microbiol.">
        <title>Desulfoferula mesophilus gen. nov. sp. nov., a mesophilic sulfate-reducing bacterium isolated from a brackish lake sediment.</title>
        <authorList>
            <person name="Watanabe T."/>
            <person name="Yabe T."/>
            <person name="Tsuji J.M."/>
            <person name="Fukui M."/>
        </authorList>
    </citation>
    <scope>NUCLEOTIDE SEQUENCE [LARGE SCALE GENOMIC DNA]</scope>
    <source>
        <strain evidence="3">12FAK</strain>
    </source>
</reference>
<evidence type="ECO:0000313" key="2">
    <source>
        <dbReference type="EMBL" id="BEQ14021.1"/>
    </source>
</evidence>
<accession>A0AAU9EJ58</accession>
<evidence type="ECO:0008006" key="4">
    <source>
        <dbReference type="Google" id="ProtNLM"/>
    </source>
</evidence>
<dbReference type="EMBL" id="AP028679">
    <property type="protein sequence ID" value="BEQ14021.1"/>
    <property type="molecule type" value="Genomic_DNA"/>
</dbReference>
<name>A0AAU9EJ58_9BACT</name>
<gene>
    <name evidence="2" type="ORF">FAK_10870</name>
</gene>
<dbReference type="AlphaFoldDB" id="A0AAU9EJ58"/>